<sequence length="112" mass="13015">MFFQSVTVVLTRPEVLCFFLFNIHDTCKVKTQRNCLSGIYCPLLAASFCVITRSKITSLTALFIDLYLFLTENKIWSDKTDDVVNNKYIRTNMKNLQKQDEYILQSDERGEG</sequence>
<reference evidence="1 2" key="1">
    <citation type="submission" date="2021-07" db="EMBL/GenBank/DDBJ databases">
        <authorList>
            <person name="Palmer J.M."/>
        </authorList>
    </citation>
    <scope>NUCLEOTIDE SEQUENCE [LARGE SCALE GENOMIC DNA]</scope>
    <source>
        <strain evidence="1 2">AT_MEX2019</strain>
        <tissue evidence="1">Muscle</tissue>
    </source>
</reference>
<proteinExistence type="predicted"/>
<comment type="caution">
    <text evidence="1">The sequence shown here is derived from an EMBL/GenBank/DDBJ whole genome shotgun (WGS) entry which is preliminary data.</text>
</comment>
<evidence type="ECO:0000313" key="1">
    <source>
        <dbReference type="EMBL" id="MED6256978.1"/>
    </source>
</evidence>
<organism evidence="1 2">
    <name type="scientific">Ataeniobius toweri</name>
    <dbReference type="NCBI Taxonomy" id="208326"/>
    <lineage>
        <taxon>Eukaryota</taxon>
        <taxon>Metazoa</taxon>
        <taxon>Chordata</taxon>
        <taxon>Craniata</taxon>
        <taxon>Vertebrata</taxon>
        <taxon>Euteleostomi</taxon>
        <taxon>Actinopterygii</taxon>
        <taxon>Neopterygii</taxon>
        <taxon>Teleostei</taxon>
        <taxon>Neoteleostei</taxon>
        <taxon>Acanthomorphata</taxon>
        <taxon>Ovalentaria</taxon>
        <taxon>Atherinomorphae</taxon>
        <taxon>Cyprinodontiformes</taxon>
        <taxon>Goodeidae</taxon>
        <taxon>Ataeniobius</taxon>
    </lineage>
</organism>
<evidence type="ECO:0000313" key="2">
    <source>
        <dbReference type="Proteomes" id="UP001345963"/>
    </source>
</evidence>
<name>A0ABU7C5G3_9TELE</name>
<dbReference type="Proteomes" id="UP001345963">
    <property type="component" value="Unassembled WGS sequence"/>
</dbReference>
<accession>A0ABU7C5G3</accession>
<keyword evidence="2" id="KW-1185">Reference proteome</keyword>
<dbReference type="EMBL" id="JAHUTI010078829">
    <property type="protein sequence ID" value="MED6256978.1"/>
    <property type="molecule type" value="Genomic_DNA"/>
</dbReference>
<protein>
    <submittedName>
        <fullName evidence="1">Uncharacterized protein</fullName>
    </submittedName>
</protein>
<gene>
    <name evidence="1" type="ORF">ATANTOWER_004767</name>
</gene>